<evidence type="ECO:0000313" key="4">
    <source>
        <dbReference type="EMBL" id="KAL1488602.1"/>
    </source>
</evidence>
<comment type="caution">
    <text evidence="5">The sequence shown here is derived from an EMBL/GenBank/DDBJ whole genome shotgun (WGS) entry which is preliminary data.</text>
</comment>
<feature type="transmembrane region" description="Helical" evidence="2">
    <location>
        <begin position="344"/>
        <end position="364"/>
    </location>
</feature>
<keyword evidence="7" id="KW-1185">Reference proteome</keyword>
<evidence type="ECO:0000313" key="6">
    <source>
        <dbReference type="EMBL" id="KAL1516374.1"/>
    </source>
</evidence>
<keyword evidence="2" id="KW-1133">Transmembrane helix</keyword>
<keyword evidence="2" id="KW-0812">Transmembrane</keyword>
<dbReference type="EMBL" id="JBDJPC010000013">
    <property type="protein sequence ID" value="KAL1488602.1"/>
    <property type="molecule type" value="Genomic_DNA"/>
</dbReference>
<accession>A0ABD1ECP5</accession>
<sequence>MERWYSKGMEHWYRQVDENRLALHLVSTHQVASTYIDELINLYKNLLNLHFNRGHLFEILSPAQIEEIIIEANHNLQNDIEVLPHPMYKTEVDHSEENVHVYGYFYITEKTEFLLVKATPTPQKIEKDRYWTFNIPNEILGIDYNSQRYFTEPTKEFSRNIQIHDHLYIVSPAQVKSIENHPNCIIDELYQRTEYSNCPLTERKLNAMTWIQLYTRNTWLMVSPTDKTRIAIICNGIREDVKLNQTGIVTLSQNCLIKTKTAVITPRRTESVPIQMTYMRPIAANLTWSEQHSNRNPQVDLVQDVIQEPDNLLDLKQDQEELLDQLQNTHWQTVTTHSIMSSTITTAVIILTLIITAMGVKYIWRGIKSRRNRTENKRQDRTDDTKPSAHSGKSQQPDEYELQPLKSMV</sequence>
<evidence type="ECO:0000256" key="1">
    <source>
        <dbReference type="SAM" id="MobiDB-lite"/>
    </source>
</evidence>
<dbReference type="AlphaFoldDB" id="A0ABD1ECP5"/>
<keyword evidence="2" id="KW-0472">Membrane</keyword>
<evidence type="ECO:0000313" key="3">
    <source>
        <dbReference type="EMBL" id="KAL1487654.1"/>
    </source>
</evidence>
<gene>
    <name evidence="6" type="ORF">ABEB36_000293</name>
    <name evidence="5" type="ORF">ABEB36_010663</name>
    <name evidence="4" type="ORF">ABEB36_014406</name>
    <name evidence="3" type="ORF">ABEB36_015698</name>
</gene>
<evidence type="ECO:0000256" key="2">
    <source>
        <dbReference type="SAM" id="Phobius"/>
    </source>
</evidence>
<feature type="region of interest" description="Disordered" evidence="1">
    <location>
        <begin position="371"/>
        <end position="409"/>
    </location>
</feature>
<organism evidence="5 7">
    <name type="scientific">Hypothenemus hampei</name>
    <name type="common">Coffee berry borer</name>
    <dbReference type="NCBI Taxonomy" id="57062"/>
    <lineage>
        <taxon>Eukaryota</taxon>
        <taxon>Metazoa</taxon>
        <taxon>Ecdysozoa</taxon>
        <taxon>Arthropoda</taxon>
        <taxon>Hexapoda</taxon>
        <taxon>Insecta</taxon>
        <taxon>Pterygota</taxon>
        <taxon>Neoptera</taxon>
        <taxon>Endopterygota</taxon>
        <taxon>Coleoptera</taxon>
        <taxon>Polyphaga</taxon>
        <taxon>Cucujiformia</taxon>
        <taxon>Curculionidae</taxon>
        <taxon>Scolytinae</taxon>
        <taxon>Hypothenemus</taxon>
    </lineage>
</organism>
<dbReference type="EMBL" id="JBDJPC010000023">
    <property type="protein sequence ID" value="KAL1487654.1"/>
    <property type="molecule type" value="Genomic_DNA"/>
</dbReference>
<dbReference type="EMBL" id="JBDJPC010000001">
    <property type="protein sequence ID" value="KAL1516374.1"/>
    <property type="molecule type" value="Genomic_DNA"/>
</dbReference>
<reference evidence="5 7" key="1">
    <citation type="submission" date="2024-05" db="EMBL/GenBank/DDBJ databases">
        <title>Genetic variation in Jamaican populations of the coffee berry borer (Hypothenemus hampei).</title>
        <authorList>
            <person name="Errbii M."/>
            <person name="Myrie A."/>
        </authorList>
    </citation>
    <scope>NUCLEOTIDE SEQUENCE [LARGE SCALE GENOMIC DNA]</scope>
    <source>
        <strain evidence="5">JA-Hopewell-2020-01-JO</strain>
        <tissue evidence="5">Whole body</tissue>
    </source>
</reference>
<feature type="compositionally biased region" description="Basic and acidic residues" evidence="1">
    <location>
        <begin position="372"/>
        <end position="387"/>
    </location>
</feature>
<dbReference type="Proteomes" id="UP001566132">
    <property type="component" value="Unassembled WGS sequence"/>
</dbReference>
<evidence type="ECO:0000313" key="5">
    <source>
        <dbReference type="EMBL" id="KAL1492411.1"/>
    </source>
</evidence>
<evidence type="ECO:0000313" key="7">
    <source>
        <dbReference type="Proteomes" id="UP001566132"/>
    </source>
</evidence>
<proteinExistence type="predicted"/>
<protein>
    <submittedName>
        <fullName evidence="5">Uncharacterized protein</fullName>
    </submittedName>
</protein>
<dbReference type="EMBL" id="JBDJPC010000008">
    <property type="protein sequence ID" value="KAL1492411.1"/>
    <property type="molecule type" value="Genomic_DNA"/>
</dbReference>
<name>A0ABD1ECP5_HYPHA</name>